<keyword evidence="3" id="KW-1185">Reference proteome</keyword>
<feature type="compositionally biased region" description="Low complexity" evidence="1">
    <location>
        <begin position="446"/>
        <end position="485"/>
    </location>
</feature>
<dbReference type="EMBL" id="CAKOFQ010006652">
    <property type="protein sequence ID" value="CAH1953727.1"/>
    <property type="molecule type" value="Genomic_DNA"/>
</dbReference>
<feature type="region of interest" description="Disordered" evidence="1">
    <location>
        <begin position="444"/>
        <end position="502"/>
    </location>
</feature>
<feature type="region of interest" description="Disordered" evidence="1">
    <location>
        <begin position="528"/>
        <end position="580"/>
    </location>
</feature>
<feature type="region of interest" description="Disordered" evidence="1">
    <location>
        <begin position="1584"/>
        <end position="1607"/>
    </location>
</feature>
<feature type="region of interest" description="Disordered" evidence="1">
    <location>
        <begin position="1190"/>
        <end position="1246"/>
    </location>
</feature>
<feature type="region of interest" description="Disordered" evidence="1">
    <location>
        <begin position="344"/>
        <end position="363"/>
    </location>
</feature>
<dbReference type="Proteomes" id="UP001152888">
    <property type="component" value="Unassembled WGS sequence"/>
</dbReference>
<feature type="compositionally biased region" description="Polar residues" evidence="1">
    <location>
        <begin position="486"/>
        <end position="498"/>
    </location>
</feature>
<proteinExistence type="predicted"/>
<feature type="compositionally biased region" description="Polar residues" evidence="1">
    <location>
        <begin position="866"/>
        <end position="916"/>
    </location>
</feature>
<feature type="region of interest" description="Disordered" evidence="1">
    <location>
        <begin position="818"/>
        <end position="958"/>
    </location>
</feature>
<protein>
    <submittedName>
        <fullName evidence="2">Uncharacterized protein</fullName>
    </submittedName>
</protein>
<feature type="compositionally biased region" description="Pro residues" evidence="1">
    <location>
        <begin position="926"/>
        <end position="936"/>
    </location>
</feature>
<feature type="region of interest" description="Disordered" evidence="1">
    <location>
        <begin position="717"/>
        <end position="738"/>
    </location>
</feature>
<reference evidence="2" key="1">
    <citation type="submission" date="2022-03" db="EMBL/GenBank/DDBJ databases">
        <authorList>
            <person name="Sayadi A."/>
        </authorList>
    </citation>
    <scope>NUCLEOTIDE SEQUENCE</scope>
</reference>
<feature type="region of interest" description="Disordered" evidence="1">
    <location>
        <begin position="999"/>
        <end position="1033"/>
    </location>
</feature>
<feature type="compositionally biased region" description="Polar residues" evidence="1">
    <location>
        <begin position="818"/>
        <end position="855"/>
    </location>
</feature>
<evidence type="ECO:0000313" key="3">
    <source>
        <dbReference type="Proteomes" id="UP001152888"/>
    </source>
</evidence>
<feature type="compositionally biased region" description="Basic and acidic residues" evidence="1">
    <location>
        <begin position="1592"/>
        <end position="1607"/>
    </location>
</feature>
<feature type="compositionally biased region" description="Basic and acidic residues" evidence="1">
    <location>
        <begin position="346"/>
        <end position="357"/>
    </location>
</feature>
<feature type="compositionally biased region" description="Polar residues" evidence="1">
    <location>
        <begin position="722"/>
        <end position="738"/>
    </location>
</feature>
<accession>A0A9P0JN72</accession>
<feature type="compositionally biased region" description="Basic and acidic residues" evidence="1">
    <location>
        <begin position="1223"/>
        <end position="1246"/>
    </location>
</feature>
<dbReference type="OrthoDB" id="7482953at2759"/>
<organism evidence="2 3">
    <name type="scientific">Acanthoscelides obtectus</name>
    <name type="common">Bean weevil</name>
    <name type="synonym">Bruchus obtectus</name>
    <dbReference type="NCBI Taxonomy" id="200917"/>
    <lineage>
        <taxon>Eukaryota</taxon>
        <taxon>Metazoa</taxon>
        <taxon>Ecdysozoa</taxon>
        <taxon>Arthropoda</taxon>
        <taxon>Hexapoda</taxon>
        <taxon>Insecta</taxon>
        <taxon>Pterygota</taxon>
        <taxon>Neoptera</taxon>
        <taxon>Endopterygota</taxon>
        <taxon>Coleoptera</taxon>
        <taxon>Polyphaga</taxon>
        <taxon>Cucujiformia</taxon>
        <taxon>Chrysomeloidea</taxon>
        <taxon>Chrysomelidae</taxon>
        <taxon>Bruchinae</taxon>
        <taxon>Bruchini</taxon>
        <taxon>Acanthoscelides</taxon>
    </lineage>
</organism>
<feature type="region of interest" description="Disordered" evidence="1">
    <location>
        <begin position="1537"/>
        <end position="1568"/>
    </location>
</feature>
<feature type="region of interest" description="Disordered" evidence="1">
    <location>
        <begin position="79"/>
        <end position="106"/>
    </location>
</feature>
<sequence>MNASVESPVTVFRVLHVPSGSVNREEPVKEDLRKVVILGQANGAALISSSNDKQLENLKGSNKTNQTSINDDYYDYDSVSQEMKESKKQTQAGTSEEIPAPEPLVLPGYNLPENIFNKGKPFYIEKDPETGKIDFSKKSSESTSKFYDDHDYYDDEVMEASESVKHIAKIDGSALEDNKGTANNNIYDKNNIDRKDGYIDNSYSSHKHSNDINQLTTNFHDFLNLPVKYNPQKYVYPLISSSYASTKIQGSVNKLHNHKDFDRYNDKNYSYNSGTKGTDKFVQTTSVGSNNIGSDYFNNNANKDVYNGNTNKVVTTSSTTTKYEKDYADYENEGMDYSYNSQGMDKGNELEKGENKKKGMGNHPDFGDDFDYYDDYTTNQASKASSTTQKTNINDLYLTTKSPKTEATTTMKTTMKLNVFSITTTKRPLSLFEQLFGDYDETVAPVTSSSTSSTPVSTTISTTTTTKMPSTSTSTKISYSESSDSQKNGHANPSSPIDQNYDYMDEYNDKYEHEDNLAVPSDNVIKKQEHEEDDLKIEPLDGNNQVNTHNTKYHVDLGHSEDHREENSPKYDDANQKHDGIKDKVDDTRKIVTSMPIDTKDDDDTYNGNRHQYTESPKVEITSTVVSISTPSTVPTVKVTSMPLGDNHVTSGSSNPGMHINKDPIIVATQNLKEKLNGEKVMPKPFDKGHLPPSVSNIHIPPNQDSVSFVMGNHQKVGDGSQHLQGETSSSNAGGQYVGTSLKESPYDSNPFKPYFSSGGHQNGQYMPQKTKLTFAPTAVENDFNHQHQHGFSAITIQPLRNSEASLAIGVPINSMKQKPVENSTPLNQSLYNKTETDSYSKVPNESSSSMSQYGEPNGPKPVEKTPNTDQHSSLNGLNSYLTPSSASEVPLGSNTFKNTQTGGFDSYQKPPSINSEGMGPLEALRPPPGSLPPSPYGSTRPHSPGLGAYHTNRVGPVDQKLHTLDNREVLKLNSRPMYHQLANDLMSSPADGEDILRPPPRPDLRPVGRPPYDPRPGHFHTGKIEYNRPPRPQLDMSYKRIDNLPNILPQFRPNALGGKPANNLGPNLPLGHGKYPISNPNSRIGVSGTYPALDRPSGPGLLYYEKKPFIRQPLLERPASNRPIGFYEKMHPHPGHRNQGKGSYPIRKNIVYTSNINNNKDNAHQPDAEERILNKNVDDKSIGVTIEPQIGIAPTPPQPKIVGSRHSDDETEIETLQMIQAKKSEKTKHNQDNNTEDNKKNDKQLVKIDSDGQVVTISAKEVDENSNLNDYNNEEDKQKDKTIYKVYPINSGPVMMDGLGIHNKQTPVVVGSLSEIPLPPSKISADQDSLGGNPSLLFDIKNRNDDPILQPQMKPASYGVKNDFPYRLERPDMSLSQHDSISVPNQSNNDLEEGYTGNGGYTILPSNQISATLKTYTERPIAIAYTPTESPGSHQQGVQHFVNEYMPVDHHDKSPQNEKEKNEFTVTAVIHTHPQYNQGVKPGQQYPYINHRPPTHGQVADMINHRIDSDVDPDIPKLGFEAPFVASSNIENTHNNGWTVISKEPQKNTTNGESKDSSSVTTMSYASSSEFDIENFKPQLEGGFKPIYSLTKEDGESRESINERSE</sequence>
<name>A0A9P0JN72_ACAOB</name>
<feature type="compositionally biased region" description="Low complexity" evidence="1">
    <location>
        <begin position="1558"/>
        <end position="1568"/>
    </location>
</feature>
<evidence type="ECO:0000313" key="2">
    <source>
        <dbReference type="EMBL" id="CAH1953727.1"/>
    </source>
</evidence>
<gene>
    <name evidence="2" type="ORF">ACAOBT_LOCUS197</name>
</gene>
<evidence type="ECO:0000256" key="1">
    <source>
        <dbReference type="SAM" id="MobiDB-lite"/>
    </source>
</evidence>
<feature type="compositionally biased region" description="Basic and acidic residues" evidence="1">
    <location>
        <begin position="553"/>
        <end position="580"/>
    </location>
</feature>
<comment type="caution">
    <text evidence="2">The sequence shown here is derived from an EMBL/GenBank/DDBJ whole genome shotgun (WGS) entry which is preliminary data.</text>
</comment>